<protein>
    <recommendedName>
        <fullName evidence="4">DUF2865 domain-containing protein</fullName>
    </recommendedName>
</protein>
<dbReference type="EMBL" id="LJYG01000116">
    <property type="protein sequence ID" value="KRQ00118.1"/>
    <property type="molecule type" value="Genomic_DNA"/>
</dbReference>
<gene>
    <name evidence="2" type="ORF">AOQ71_40970</name>
</gene>
<organism evidence="2 3">
    <name type="scientific">Bradyrhizobium manausense</name>
    <dbReference type="NCBI Taxonomy" id="989370"/>
    <lineage>
        <taxon>Bacteria</taxon>
        <taxon>Pseudomonadati</taxon>
        <taxon>Pseudomonadota</taxon>
        <taxon>Alphaproteobacteria</taxon>
        <taxon>Hyphomicrobiales</taxon>
        <taxon>Nitrobacteraceae</taxon>
        <taxon>Bradyrhizobium</taxon>
    </lineage>
</organism>
<reference evidence="2 3" key="1">
    <citation type="submission" date="2015-09" db="EMBL/GenBank/DDBJ databases">
        <title>Draft Genome Sequence of Bradyrhizobium manausense Strain BR 3351T, a Novel Symbiotic Nitrogen-Fixing Alphaproteobacterium Isolated from Brazilian Amazon Rain Forest.</title>
        <authorList>
            <person name="De Araujo J.L."/>
            <person name="Zilli J.E."/>
        </authorList>
    </citation>
    <scope>NUCLEOTIDE SEQUENCE [LARGE SCALE GENOMIC DNA]</scope>
    <source>
        <strain evidence="2 3">BR3351</strain>
    </source>
</reference>
<dbReference type="STRING" id="989370.AOQ71_40970"/>
<sequence>MMRRSISKLAGGAAAFVTVASLGLALAPAAHAEDFFSALFGGFRMRPPPEIRVPFPNADMPRYDAPRQRASYGGGTAYCVRGCDGRYFPAQGNDAESKTQSCKSFCPASETSLVYGSSIDEATTERGKSYSDLPNAFRYRNEIVAGCTCNGKDPVGLAQVKIEDDPTLRKGDIVAGNDGLVIANRNADDRRGVAMNFSPLPESVRAKFRQLPVVAKE</sequence>
<keyword evidence="1" id="KW-0732">Signal</keyword>
<evidence type="ECO:0000256" key="1">
    <source>
        <dbReference type="SAM" id="SignalP"/>
    </source>
</evidence>
<name>A0A0R3CQS1_9BRAD</name>
<dbReference type="OrthoDB" id="7850882at2"/>
<evidence type="ECO:0008006" key="4">
    <source>
        <dbReference type="Google" id="ProtNLM"/>
    </source>
</evidence>
<dbReference type="InterPro" id="IPR021293">
    <property type="entry name" value="DUF2865"/>
</dbReference>
<dbReference type="Pfam" id="PF11064">
    <property type="entry name" value="DUF2865"/>
    <property type="match status" value="1"/>
</dbReference>
<keyword evidence="3" id="KW-1185">Reference proteome</keyword>
<dbReference type="AlphaFoldDB" id="A0A0R3CQS1"/>
<dbReference type="RefSeq" id="WP_057759393.1">
    <property type="nucleotide sequence ID" value="NZ_LJYG01000116.1"/>
</dbReference>
<feature type="chain" id="PRO_5006434728" description="DUF2865 domain-containing protein" evidence="1">
    <location>
        <begin position="33"/>
        <end position="217"/>
    </location>
</feature>
<feature type="signal peptide" evidence="1">
    <location>
        <begin position="1"/>
        <end position="32"/>
    </location>
</feature>
<dbReference type="Proteomes" id="UP000051936">
    <property type="component" value="Unassembled WGS sequence"/>
</dbReference>
<evidence type="ECO:0000313" key="3">
    <source>
        <dbReference type="Proteomes" id="UP000051936"/>
    </source>
</evidence>
<evidence type="ECO:0000313" key="2">
    <source>
        <dbReference type="EMBL" id="KRQ00118.1"/>
    </source>
</evidence>
<comment type="caution">
    <text evidence="2">The sequence shown here is derived from an EMBL/GenBank/DDBJ whole genome shotgun (WGS) entry which is preliminary data.</text>
</comment>
<accession>A0A0R3CQS1</accession>
<proteinExistence type="predicted"/>